<evidence type="ECO:0000313" key="13">
    <source>
        <dbReference type="EMBL" id="OGG45802.1"/>
    </source>
</evidence>
<comment type="catalytic activity">
    <reaction evidence="8 9 10">
        <text>tRNA(Lys) + L-lysine + ATP = L-lysyl-tRNA(Lys) + AMP + diphosphate</text>
        <dbReference type="Rhea" id="RHEA:20792"/>
        <dbReference type="Rhea" id="RHEA-COMP:9696"/>
        <dbReference type="Rhea" id="RHEA-COMP:9697"/>
        <dbReference type="ChEBI" id="CHEBI:30616"/>
        <dbReference type="ChEBI" id="CHEBI:32551"/>
        <dbReference type="ChEBI" id="CHEBI:33019"/>
        <dbReference type="ChEBI" id="CHEBI:78442"/>
        <dbReference type="ChEBI" id="CHEBI:78529"/>
        <dbReference type="ChEBI" id="CHEBI:456215"/>
        <dbReference type="EC" id="6.1.1.6"/>
    </reaction>
</comment>
<keyword evidence="9" id="KW-0963">Cytoplasm</keyword>
<keyword evidence="5 9" id="KW-0067">ATP-binding</keyword>
<evidence type="ECO:0000256" key="3">
    <source>
        <dbReference type="ARBA" id="ARBA00022723"/>
    </source>
</evidence>
<dbReference type="PANTHER" id="PTHR42918:SF15">
    <property type="entry name" value="LYSINE--TRNA LIGASE, CHLOROPLASTIC_MITOCHONDRIAL"/>
    <property type="match status" value="1"/>
</dbReference>
<dbReference type="CDD" id="cd04322">
    <property type="entry name" value="LysRS_N"/>
    <property type="match status" value="1"/>
</dbReference>
<dbReference type="EMBL" id="MFKF01000366">
    <property type="protein sequence ID" value="OGG45802.1"/>
    <property type="molecule type" value="Genomic_DNA"/>
</dbReference>
<reference evidence="13 14" key="1">
    <citation type="journal article" date="2016" name="Nat. Commun.">
        <title>Thousands of microbial genomes shed light on interconnected biogeochemical processes in an aquifer system.</title>
        <authorList>
            <person name="Anantharaman K."/>
            <person name="Brown C.T."/>
            <person name="Hug L.A."/>
            <person name="Sharon I."/>
            <person name="Castelle C.J."/>
            <person name="Probst A.J."/>
            <person name="Thomas B.C."/>
            <person name="Singh A."/>
            <person name="Wilkins M.J."/>
            <person name="Karaoz U."/>
            <person name="Brodie E.L."/>
            <person name="Williams K.H."/>
            <person name="Hubbard S.S."/>
            <person name="Banfield J.F."/>
        </authorList>
    </citation>
    <scope>NUCLEOTIDE SEQUENCE [LARGE SCALE GENOMIC DNA]</scope>
    <source>
        <strain evidence="14">RIFCSPLOWO2_12_FULL_64_10</strain>
    </source>
</reference>
<feature type="binding site" evidence="9">
    <location>
        <position position="415"/>
    </location>
    <ligand>
        <name>Mg(2+)</name>
        <dbReference type="ChEBI" id="CHEBI:18420"/>
        <label>1</label>
    </ligand>
</feature>
<comment type="similarity">
    <text evidence="1 9">Belongs to the class-II aminoacyl-tRNA synthetase family.</text>
</comment>
<evidence type="ECO:0000256" key="10">
    <source>
        <dbReference type="RuleBase" id="RU000336"/>
    </source>
</evidence>
<dbReference type="SUPFAM" id="SSF55681">
    <property type="entry name" value="Class II aaRS and biotin synthetases"/>
    <property type="match status" value="1"/>
</dbReference>
<comment type="subunit">
    <text evidence="9">Homodimer.</text>
</comment>
<evidence type="ECO:0000256" key="5">
    <source>
        <dbReference type="ARBA" id="ARBA00022840"/>
    </source>
</evidence>
<dbReference type="Proteomes" id="UP000178606">
    <property type="component" value="Unassembled WGS sequence"/>
</dbReference>
<dbReference type="CDD" id="cd00775">
    <property type="entry name" value="LysRS_core"/>
    <property type="match status" value="1"/>
</dbReference>
<evidence type="ECO:0000313" key="14">
    <source>
        <dbReference type="Proteomes" id="UP000178606"/>
    </source>
</evidence>
<feature type="domain" description="Aminoacyl-transfer RNA synthetases class-II family profile" evidence="12">
    <location>
        <begin position="183"/>
        <end position="503"/>
    </location>
</feature>
<dbReference type="NCBIfam" id="NF001756">
    <property type="entry name" value="PRK00484.1"/>
    <property type="match status" value="1"/>
</dbReference>
<dbReference type="InterPro" id="IPR045864">
    <property type="entry name" value="aa-tRNA-synth_II/BPL/LPL"/>
</dbReference>
<evidence type="ECO:0000256" key="1">
    <source>
        <dbReference type="ARBA" id="ARBA00008226"/>
    </source>
</evidence>
<dbReference type="InterPro" id="IPR006195">
    <property type="entry name" value="aa-tRNA-synth_II"/>
</dbReference>
<dbReference type="GO" id="GO:0000049">
    <property type="term" value="F:tRNA binding"/>
    <property type="evidence" value="ECO:0007669"/>
    <property type="project" value="TreeGrafter"/>
</dbReference>
<dbReference type="AlphaFoldDB" id="A0A1F6C9V9"/>
<dbReference type="NCBIfam" id="TIGR00499">
    <property type="entry name" value="lysS_bact"/>
    <property type="match status" value="1"/>
</dbReference>
<dbReference type="FunFam" id="2.40.50.140:FF:000024">
    <property type="entry name" value="Lysine--tRNA ligase"/>
    <property type="match status" value="1"/>
</dbReference>
<feature type="binding site" evidence="9">
    <location>
        <position position="422"/>
    </location>
    <ligand>
        <name>Mg(2+)</name>
        <dbReference type="ChEBI" id="CHEBI:18420"/>
        <label>2</label>
    </ligand>
</feature>
<comment type="subcellular location">
    <subcellularLocation>
        <location evidence="9">Cytoplasm</location>
    </subcellularLocation>
</comment>
<dbReference type="GO" id="GO:0000287">
    <property type="term" value="F:magnesium ion binding"/>
    <property type="evidence" value="ECO:0007669"/>
    <property type="project" value="UniProtKB-UniRule"/>
</dbReference>
<dbReference type="PROSITE" id="PS50862">
    <property type="entry name" value="AA_TRNA_LIGASE_II"/>
    <property type="match status" value="1"/>
</dbReference>
<keyword evidence="6 9" id="KW-0648">Protein biosynthesis</keyword>
<sequence>MSQETRLSSENPLFAQRRQKLDEIRRRGVNPYPYRFEATHRTGEIKDRFEALGASKDRVACAGRLMAVRGHGKTAFGHVQDEQGRLQVYVRLDRVGQEQFDLWGLLDIGDVIGVSGTVFRTRTGEMTVEVERLGLLSKSLRPPPVPKERVEDGKRVVFDAFSDKEKRYRYRYLDLLLNPDVRDAFRKRTRIISAIRRFLDGRGFLEVDTPVLQPIYGGASARPFTTFHNALGMPLYLRISNELYLKRLIVGGYEKVYEFSKDFRNEGMDRFHNPEFTLLELYQAHADYCDMMRLAEEMVSFAAAEVNGSTRISYQGQQIDLTPPWRRMTMQDAIYEYGRIDVKAASDADLRAACKRLGVEVDGGRAGRGKLIDEIFGACVEAHLIQPTIILDYPVETSPLAKRHRDDPTLTERFEPFIAGGEIGNAFSELNDPLDQRARFEAQMELRAGGDEEAQMLDEEYLRALEHGMPPTGGLGVGIDRLVMLLTDSPSIRDVILFPHMRPEEGRDRGEESGDAGADP</sequence>
<dbReference type="GO" id="GO:0006430">
    <property type="term" value="P:lysyl-tRNA aminoacylation"/>
    <property type="evidence" value="ECO:0007669"/>
    <property type="project" value="UniProtKB-UniRule"/>
</dbReference>
<evidence type="ECO:0000256" key="6">
    <source>
        <dbReference type="ARBA" id="ARBA00022917"/>
    </source>
</evidence>
<dbReference type="Pfam" id="PF01336">
    <property type="entry name" value="tRNA_anti-codon"/>
    <property type="match status" value="1"/>
</dbReference>
<evidence type="ECO:0000256" key="2">
    <source>
        <dbReference type="ARBA" id="ARBA00022598"/>
    </source>
</evidence>
<dbReference type="GO" id="GO:0004824">
    <property type="term" value="F:lysine-tRNA ligase activity"/>
    <property type="evidence" value="ECO:0007669"/>
    <property type="project" value="UniProtKB-UniRule"/>
</dbReference>
<accession>A0A1F6C9V9</accession>
<dbReference type="Gene3D" id="3.30.930.10">
    <property type="entry name" value="Bira Bifunctional Protein, Domain 2"/>
    <property type="match status" value="1"/>
</dbReference>
<evidence type="ECO:0000256" key="4">
    <source>
        <dbReference type="ARBA" id="ARBA00022741"/>
    </source>
</evidence>
<proteinExistence type="inferred from homology"/>
<dbReference type="InterPro" id="IPR012340">
    <property type="entry name" value="NA-bd_OB-fold"/>
</dbReference>
<dbReference type="GO" id="GO:0005524">
    <property type="term" value="F:ATP binding"/>
    <property type="evidence" value="ECO:0007669"/>
    <property type="project" value="UniProtKB-UniRule"/>
</dbReference>
<dbReference type="InterPro" id="IPR002313">
    <property type="entry name" value="Lys-tRNA-ligase_II"/>
</dbReference>
<feature type="region of interest" description="Disordered" evidence="11">
    <location>
        <begin position="500"/>
        <end position="520"/>
    </location>
</feature>
<keyword evidence="3 9" id="KW-0479">Metal-binding</keyword>
<organism evidence="13 14">
    <name type="scientific">Handelsmanbacteria sp. (strain RIFCSPLOWO2_12_FULL_64_10)</name>
    <dbReference type="NCBI Taxonomy" id="1817868"/>
    <lineage>
        <taxon>Bacteria</taxon>
        <taxon>Candidatus Handelsmaniibacteriota</taxon>
    </lineage>
</organism>
<evidence type="ECO:0000259" key="12">
    <source>
        <dbReference type="PROSITE" id="PS50862"/>
    </source>
</evidence>
<keyword evidence="7 9" id="KW-0030">Aminoacyl-tRNA synthetase</keyword>
<evidence type="ECO:0000256" key="8">
    <source>
        <dbReference type="ARBA" id="ARBA00048573"/>
    </source>
</evidence>
<keyword evidence="4 9" id="KW-0547">Nucleotide-binding</keyword>
<comment type="caution">
    <text evidence="13">The sequence shown here is derived from an EMBL/GenBank/DDBJ whole genome shotgun (WGS) entry which is preliminary data.</text>
</comment>
<dbReference type="PANTHER" id="PTHR42918">
    <property type="entry name" value="LYSYL-TRNA SYNTHETASE"/>
    <property type="match status" value="1"/>
</dbReference>
<dbReference type="InterPro" id="IPR004364">
    <property type="entry name" value="Aa-tRNA-synt_II"/>
</dbReference>
<dbReference type="Pfam" id="PF00152">
    <property type="entry name" value="tRNA-synt_2"/>
    <property type="match status" value="1"/>
</dbReference>
<feature type="compositionally biased region" description="Basic and acidic residues" evidence="11">
    <location>
        <begin position="501"/>
        <end position="512"/>
    </location>
</feature>
<dbReference type="HAMAP" id="MF_00252">
    <property type="entry name" value="Lys_tRNA_synth_class2"/>
    <property type="match status" value="1"/>
</dbReference>
<feature type="binding site" evidence="9">
    <location>
        <position position="422"/>
    </location>
    <ligand>
        <name>Mg(2+)</name>
        <dbReference type="ChEBI" id="CHEBI:18420"/>
        <label>1</label>
    </ligand>
</feature>
<comment type="cofactor">
    <cofactor evidence="9 10">
        <name>Mg(2+)</name>
        <dbReference type="ChEBI" id="CHEBI:18420"/>
    </cofactor>
    <text evidence="9 10">Binds 3 Mg(2+) ions per subunit.</text>
</comment>
<dbReference type="PRINTS" id="PR00982">
    <property type="entry name" value="TRNASYNTHLYS"/>
</dbReference>
<dbReference type="InterPro" id="IPR044136">
    <property type="entry name" value="Lys-tRNA-ligase_II_N"/>
</dbReference>
<protein>
    <recommendedName>
        <fullName evidence="9">Lysine--tRNA ligase</fullName>
        <ecNumber evidence="9">6.1.1.6</ecNumber>
    </recommendedName>
    <alternativeName>
        <fullName evidence="9">Lysyl-tRNA synthetase</fullName>
        <shortName evidence="9">LysRS</shortName>
    </alternativeName>
</protein>
<evidence type="ECO:0000256" key="11">
    <source>
        <dbReference type="SAM" id="MobiDB-lite"/>
    </source>
</evidence>
<keyword evidence="2 9" id="KW-0436">Ligase</keyword>
<evidence type="ECO:0000256" key="9">
    <source>
        <dbReference type="HAMAP-Rule" id="MF_00252"/>
    </source>
</evidence>
<evidence type="ECO:0000256" key="7">
    <source>
        <dbReference type="ARBA" id="ARBA00023146"/>
    </source>
</evidence>
<name>A0A1F6C9V9_HANXR</name>
<dbReference type="EC" id="6.1.1.6" evidence="9"/>
<dbReference type="InterPro" id="IPR004365">
    <property type="entry name" value="NA-bd_OB_tRNA"/>
</dbReference>
<dbReference type="GO" id="GO:0005829">
    <property type="term" value="C:cytosol"/>
    <property type="evidence" value="ECO:0007669"/>
    <property type="project" value="TreeGrafter"/>
</dbReference>
<keyword evidence="9 10" id="KW-0460">Magnesium</keyword>
<dbReference type="Gene3D" id="2.40.50.140">
    <property type="entry name" value="Nucleic acid-binding proteins"/>
    <property type="match status" value="1"/>
</dbReference>
<dbReference type="InterPro" id="IPR018149">
    <property type="entry name" value="Lys-tRNA-synth_II_C"/>
</dbReference>
<gene>
    <name evidence="9" type="primary">lysS</name>
    <name evidence="13" type="ORF">A3F84_12340</name>
</gene>
<dbReference type="SUPFAM" id="SSF50249">
    <property type="entry name" value="Nucleic acid-binding proteins"/>
    <property type="match status" value="1"/>
</dbReference>